<sequence length="196" mass="22084">MRNKKLATILVIAFVAVLAALGAWMFFGEKQTDNPVNINIMTNGDNNQQLPSSNGVNGLDNQQATGQDQKQPPVISQETEALNRAKFFVEMIGSYSPGARFQNVIDLQPMMSDKMLVWSRDFMERNQASLEDNQESITTKVFKTNPSVLNENIASFTFTARRTKLAGENQISYSQEAEVEMVKDQGTWKVNNLIWR</sequence>
<dbReference type="EMBL" id="LCCW01000023">
    <property type="protein sequence ID" value="KKS41822.1"/>
    <property type="molecule type" value="Genomic_DNA"/>
</dbReference>
<reference evidence="2 3" key="1">
    <citation type="journal article" date="2015" name="Nature">
        <title>rRNA introns, odd ribosomes, and small enigmatic genomes across a large radiation of phyla.</title>
        <authorList>
            <person name="Brown C.T."/>
            <person name="Hug L.A."/>
            <person name="Thomas B.C."/>
            <person name="Sharon I."/>
            <person name="Castelle C.J."/>
            <person name="Singh A."/>
            <person name="Wilkins M.J."/>
            <person name="Williams K.H."/>
            <person name="Banfield J.F."/>
        </authorList>
    </citation>
    <scope>NUCLEOTIDE SEQUENCE [LARGE SCALE GENOMIC DNA]</scope>
</reference>
<accession>A0A0G0YZ08</accession>
<name>A0A0G0YZ08_9BACT</name>
<protein>
    <submittedName>
        <fullName evidence="2">Uncharacterized protein</fullName>
    </submittedName>
</protein>
<dbReference type="AlphaFoldDB" id="A0A0G0YZ08"/>
<dbReference type="Proteomes" id="UP000034516">
    <property type="component" value="Unassembled WGS sequence"/>
</dbReference>
<proteinExistence type="predicted"/>
<feature type="region of interest" description="Disordered" evidence="1">
    <location>
        <begin position="38"/>
        <end position="74"/>
    </location>
</feature>
<evidence type="ECO:0000313" key="3">
    <source>
        <dbReference type="Proteomes" id="UP000034516"/>
    </source>
</evidence>
<evidence type="ECO:0000256" key="1">
    <source>
        <dbReference type="SAM" id="MobiDB-lite"/>
    </source>
</evidence>
<organism evidence="2 3">
    <name type="scientific">Candidatus Kuenenbacteria bacterium GW2011_GWA2_42_15</name>
    <dbReference type="NCBI Taxonomy" id="1618677"/>
    <lineage>
        <taxon>Bacteria</taxon>
        <taxon>Candidatus Kueneniibacteriota</taxon>
    </lineage>
</organism>
<evidence type="ECO:0000313" key="2">
    <source>
        <dbReference type="EMBL" id="KKS41822.1"/>
    </source>
</evidence>
<gene>
    <name evidence="2" type="ORF">UV02_C0023G0007</name>
</gene>
<comment type="caution">
    <text evidence="2">The sequence shown here is derived from an EMBL/GenBank/DDBJ whole genome shotgun (WGS) entry which is preliminary data.</text>
</comment>